<comment type="function">
    <text evidence="1 11">Catalyzes the reversible adenylation of nicotinate mononucleotide (NaMN) to nicotinic acid adenine dinucleotide (NaAD).</text>
</comment>
<evidence type="ECO:0000259" key="12">
    <source>
        <dbReference type="Pfam" id="PF01467"/>
    </source>
</evidence>
<name>A0ABM9NIA8_9GAMM</name>
<sequence length="212" mass="23530">MIGLYGGTFDPVHYGHLRTALEVKEAVGLAEVRFIPCREPPHRRAPAASPEQRLALLRAALADGEPGFRIDTRELERPGPSYTADTLMSLREELGEAPLALIVGLDAFLELHHWHRWRELFERAHLLVMQRPGPEPELPAELDAALRQRFSADPAALRRHPAGCIHFVPVTQLAISATQIRAAIAAGASPRYLLPDSVWRAIRELGLYRAPG</sequence>
<evidence type="ECO:0000256" key="11">
    <source>
        <dbReference type="HAMAP-Rule" id="MF_00244"/>
    </source>
</evidence>
<dbReference type="Pfam" id="PF01467">
    <property type="entry name" value="CTP_transf_like"/>
    <property type="match status" value="1"/>
</dbReference>
<evidence type="ECO:0000256" key="4">
    <source>
        <dbReference type="ARBA" id="ARBA00022642"/>
    </source>
</evidence>
<keyword evidence="7 11" id="KW-0547">Nucleotide-binding</keyword>
<evidence type="ECO:0000256" key="5">
    <source>
        <dbReference type="ARBA" id="ARBA00022679"/>
    </source>
</evidence>
<dbReference type="InterPro" id="IPR004821">
    <property type="entry name" value="Cyt_trans-like"/>
</dbReference>
<keyword evidence="9 11" id="KW-0520">NAD</keyword>
<reference evidence="13 14" key="1">
    <citation type="submission" date="2024-04" db="EMBL/GenBank/DDBJ databases">
        <authorList>
            <person name="Cremers G."/>
        </authorList>
    </citation>
    <scope>NUCLEOTIDE SEQUENCE [LARGE SCALE GENOMIC DNA]</scope>
    <source>
        <strain evidence="13">MeCH1-AG</strain>
    </source>
</reference>
<dbReference type="EC" id="2.7.7.18" evidence="11"/>
<dbReference type="SUPFAM" id="SSF52374">
    <property type="entry name" value="Nucleotidylyl transferase"/>
    <property type="match status" value="1"/>
</dbReference>
<evidence type="ECO:0000313" key="13">
    <source>
        <dbReference type="EMBL" id="CAL1240355.1"/>
    </source>
</evidence>
<protein>
    <recommendedName>
        <fullName evidence="11">Probable nicotinate-nucleotide adenylyltransferase</fullName>
        <ecNumber evidence="11">2.7.7.18</ecNumber>
    </recommendedName>
    <alternativeName>
        <fullName evidence="11">Deamido-NAD(+) diphosphorylase</fullName>
    </alternativeName>
    <alternativeName>
        <fullName evidence="11">Deamido-NAD(+) pyrophosphorylase</fullName>
    </alternativeName>
    <alternativeName>
        <fullName evidence="11">Nicotinate mononucleotide adenylyltransferase</fullName>
        <shortName evidence="11">NaMN adenylyltransferase</shortName>
    </alternativeName>
</protein>
<keyword evidence="4 11" id="KW-0662">Pyridine nucleotide biosynthesis</keyword>
<evidence type="ECO:0000256" key="6">
    <source>
        <dbReference type="ARBA" id="ARBA00022695"/>
    </source>
</evidence>
<dbReference type="NCBIfam" id="NF000839">
    <property type="entry name" value="PRK00071.1-1"/>
    <property type="match status" value="1"/>
</dbReference>
<keyword evidence="8 11" id="KW-0067">ATP-binding</keyword>
<dbReference type="CDD" id="cd02165">
    <property type="entry name" value="NMNAT"/>
    <property type="match status" value="1"/>
</dbReference>
<dbReference type="EMBL" id="OZ026884">
    <property type="protein sequence ID" value="CAL1240355.1"/>
    <property type="molecule type" value="Genomic_DNA"/>
</dbReference>
<feature type="domain" description="Cytidyltransferase-like" evidence="12">
    <location>
        <begin position="4"/>
        <end position="182"/>
    </location>
</feature>
<comment type="similarity">
    <text evidence="3 11">Belongs to the NadD family.</text>
</comment>
<proteinExistence type="inferred from homology"/>
<evidence type="ECO:0000256" key="8">
    <source>
        <dbReference type="ARBA" id="ARBA00022840"/>
    </source>
</evidence>
<dbReference type="RefSeq" id="WP_348759840.1">
    <property type="nucleotide sequence ID" value="NZ_OZ026884.1"/>
</dbReference>
<evidence type="ECO:0000313" key="14">
    <source>
        <dbReference type="Proteomes" id="UP001497493"/>
    </source>
</evidence>
<dbReference type="NCBIfam" id="TIGR00482">
    <property type="entry name" value="nicotinate (nicotinamide) nucleotide adenylyltransferase"/>
    <property type="match status" value="1"/>
</dbReference>
<evidence type="ECO:0000256" key="1">
    <source>
        <dbReference type="ARBA" id="ARBA00002324"/>
    </source>
</evidence>
<comment type="pathway">
    <text evidence="2 11">Cofactor biosynthesis; NAD(+) biosynthesis; deamido-NAD(+) from nicotinate D-ribonucleotide: step 1/1.</text>
</comment>
<dbReference type="Gene3D" id="3.40.50.620">
    <property type="entry name" value="HUPs"/>
    <property type="match status" value="1"/>
</dbReference>
<evidence type="ECO:0000256" key="3">
    <source>
        <dbReference type="ARBA" id="ARBA00009014"/>
    </source>
</evidence>
<dbReference type="HAMAP" id="MF_00244">
    <property type="entry name" value="NaMN_adenylyltr"/>
    <property type="match status" value="1"/>
</dbReference>
<dbReference type="NCBIfam" id="TIGR00125">
    <property type="entry name" value="cyt_tran_rel"/>
    <property type="match status" value="1"/>
</dbReference>
<dbReference type="PANTHER" id="PTHR39321:SF3">
    <property type="entry name" value="PHOSPHOPANTETHEINE ADENYLYLTRANSFERASE"/>
    <property type="match status" value="1"/>
</dbReference>
<accession>A0ABM9NIA8</accession>
<evidence type="ECO:0000256" key="10">
    <source>
        <dbReference type="ARBA" id="ARBA00048721"/>
    </source>
</evidence>
<dbReference type="InterPro" id="IPR014729">
    <property type="entry name" value="Rossmann-like_a/b/a_fold"/>
</dbReference>
<dbReference type="Proteomes" id="UP001497493">
    <property type="component" value="Chromosome"/>
</dbReference>
<keyword evidence="14" id="KW-1185">Reference proteome</keyword>
<evidence type="ECO:0000256" key="7">
    <source>
        <dbReference type="ARBA" id="ARBA00022741"/>
    </source>
</evidence>
<dbReference type="NCBIfam" id="NF000840">
    <property type="entry name" value="PRK00071.1-3"/>
    <property type="match status" value="1"/>
</dbReference>
<evidence type="ECO:0000256" key="9">
    <source>
        <dbReference type="ARBA" id="ARBA00023027"/>
    </source>
</evidence>
<keyword evidence="5 11" id="KW-0808">Transferase</keyword>
<dbReference type="GO" id="GO:0004515">
    <property type="term" value="F:nicotinate-nucleotide adenylyltransferase activity"/>
    <property type="evidence" value="ECO:0007669"/>
    <property type="project" value="UniProtKB-EC"/>
</dbReference>
<evidence type="ECO:0000256" key="2">
    <source>
        <dbReference type="ARBA" id="ARBA00005019"/>
    </source>
</evidence>
<dbReference type="InterPro" id="IPR005248">
    <property type="entry name" value="NadD/NMNAT"/>
</dbReference>
<keyword evidence="6 11" id="KW-0548">Nucleotidyltransferase</keyword>
<dbReference type="PANTHER" id="PTHR39321">
    <property type="entry name" value="NICOTINATE-NUCLEOTIDE ADENYLYLTRANSFERASE-RELATED"/>
    <property type="match status" value="1"/>
</dbReference>
<organism evidence="13 14">
    <name type="scientific">Candidatus Methylocalor cossyra</name>
    <dbReference type="NCBI Taxonomy" id="3108543"/>
    <lineage>
        <taxon>Bacteria</taxon>
        <taxon>Pseudomonadati</taxon>
        <taxon>Pseudomonadota</taxon>
        <taxon>Gammaproteobacteria</taxon>
        <taxon>Methylococcales</taxon>
        <taxon>Methylococcaceae</taxon>
        <taxon>Candidatus Methylocalor</taxon>
    </lineage>
</organism>
<comment type="catalytic activity">
    <reaction evidence="10 11">
        <text>nicotinate beta-D-ribonucleotide + ATP + H(+) = deamido-NAD(+) + diphosphate</text>
        <dbReference type="Rhea" id="RHEA:22860"/>
        <dbReference type="ChEBI" id="CHEBI:15378"/>
        <dbReference type="ChEBI" id="CHEBI:30616"/>
        <dbReference type="ChEBI" id="CHEBI:33019"/>
        <dbReference type="ChEBI" id="CHEBI:57502"/>
        <dbReference type="ChEBI" id="CHEBI:58437"/>
        <dbReference type="EC" id="2.7.7.18"/>
    </reaction>
</comment>
<gene>
    <name evidence="11 13" type="primary">nadD</name>
    <name evidence="13" type="ORF">MECH1_V1_1579</name>
</gene>